<dbReference type="Proteomes" id="UP000095751">
    <property type="component" value="Unassembled WGS sequence"/>
</dbReference>
<feature type="region of interest" description="Disordered" evidence="1">
    <location>
        <begin position="206"/>
        <end position="226"/>
    </location>
</feature>
<organism evidence="2 3">
    <name type="scientific">Fragilariopsis cylindrus CCMP1102</name>
    <dbReference type="NCBI Taxonomy" id="635003"/>
    <lineage>
        <taxon>Eukaryota</taxon>
        <taxon>Sar</taxon>
        <taxon>Stramenopiles</taxon>
        <taxon>Ochrophyta</taxon>
        <taxon>Bacillariophyta</taxon>
        <taxon>Bacillariophyceae</taxon>
        <taxon>Bacillariophycidae</taxon>
        <taxon>Bacillariales</taxon>
        <taxon>Bacillariaceae</taxon>
        <taxon>Fragilariopsis</taxon>
    </lineage>
</organism>
<dbReference type="AlphaFoldDB" id="A0A1E7FXN4"/>
<evidence type="ECO:0000256" key="1">
    <source>
        <dbReference type="SAM" id="MobiDB-lite"/>
    </source>
</evidence>
<protein>
    <submittedName>
        <fullName evidence="2">Uncharacterized protein</fullName>
    </submittedName>
</protein>
<name>A0A1E7FXN4_9STRA</name>
<sequence>MNTSNIHDIPMIDNPLRICNGNNLSKQQNKLKIMMMMQSSDSTLLMDYSTMSMNSACTMSSSSNAIATQQQEEQEQKHVRFGSLTIHEHSLVMGGAGLPSRSGPSISLSWKQDTCIELPSVIVYEESRPCVPRNGSEMLHTKNQRIDLLLGSGYTFREIRDCGMECDIIRKQRLQTVKKVQQRSSITRIGNKIRQTIFNSKEKRIMKRSSVVTNNNDERRKRSNTI</sequence>
<reference evidence="2 3" key="1">
    <citation type="submission" date="2016-09" db="EMBL/GenBank/DDBJ databases">
        <title>Extensive genetic diversity and differential bi-allelic expression allows diatom success in the polar Southern Ocean.</title>
        <authorList>
            <consortium name="DOE Joint Genome Institute"/>
            <person name="Mock T."/>
            <person name="Otillar R.P."/>
            <person name="Strauss J."/>
            <person name="Dupont C."/>
            <person name="Frickenhaus S."/>
            <person name="Maumus F."/>
            <person name="Mcmullan M."/>
            <person name="Sanges R."/>
            <person name="Schmutz J."/>
            <person name="Toseland A."/>
            <person name="Valas R."/>
            <person name="Veluchamy A."/>
            <person name="Ward B.J."/>
            <person name="Allen A."/>
            <person name="Barry K."/>
            <person name="Falciatore A."/>
            <person name="Ferrante M."/>
            <person name="Fortunato A.E."/>
            <person name="Gloeckner G."/>
            <person name="Gruber A."/>
            <person name="Hipkin R."/>
            <person name="Janech M."/>
            <person name="Kroth P."/>
            <person name="Leese F."/>
            <person name="Lindquist E."/>
            <person name="Lyon B.R."/>
            <person name="Martin J."/>
            <person name="Mayer C."/>
            <person name="Parker M."/>
            <person name="Quesneville H."/>
            <person name="Raymond J."/>
            <person name="Uhlig C."/>
            <person name="Valentin K.U."/>
            <person name="Worden A.Z."/>
            <person name="Armbrust E.V."/>
            <person name="Bowler C."/>
            <person name="Green B."/>
            <person name="Moulton V."/>
            <person name="Van Oosterhout C."/>
            <person name="Grigoriev I."/>
        </authorList>
    </citation>
    <scope>NUCLEOTIDE SEQUENCE [LARGE SCALE GENOMIC DNA]</scope>
    <source>
        <strain evidence="2 3">CCMP1102</strain>
    </source>
</reference>
<dbReference type="KEGG" id="fcy:FRACYDRAFT_233081"/>
<dbReference type="EMBL" id="KV784353">
    <property type="protein sequence ID" value="OEU22918.1"/>
    <property type="molecule type" value="Genomic_DNA"/>
</dbReference>
<proteinExistence type="predicted"/>
<evidence type="ECO:0000313" key="3">
    <source>
        <dbReference type="Proteomes" id="UP000095751"/>
    </source>
</evidence>
<evidence type="ECO:0000313" key="2">
    <source>
        <dbReference type="EMBL" id="OEU22918.1"/>
    </source>
</evidence>
<keyword evidence="3" id="KW-1185">Reference proteome</keyword>
<accession>A0A1E7FXN4</accession>
<dbReference type="InParanoid" id="A0A1E7FXN4"/>
<gene>
    <name evidence="2" type="ORF">FRACYDRAFT_233081</name>
</gene>